<dbReference type="Pfam" id="PF25973">
    <property type="entry name" value="BSH_CzcB"/>
    <property type="match status" value="1"/>
</dbReference>
<proteinExistence type="predicted"/>
<dbReference type="Pfam" id="PF25975">
    <property type="entry name" value="CzcB_C"/>
    <property type="match status" value="1"/>
</dbReference>
<dbReference type="InterPro" id="IPR011053">
    <property type="entry name" value="Single_hybrid_motif"/>
</dbReference>
<dbReference type="Proteomes" id="UP001596425">
    <property type="component" value="Unassembled WGS sequence"/>
</dbReference>
<evidence type="ECO:0000256" key="2">
    <source>
        <dbReference type="SAM" id="SignalP"/>
    </source>
</evidence>
<feature type="chain" id="PRO_5047304553" evidence="2">
    <location>
        <begin position="22"/>
        <end position="300"/>
    </location>
</feature>
<keyword evidence="2" id="KW-0732">Signal</keyword>
<dbReference type="PANTHER" id="PTHR30097:SF4">
    <property type="entry name" value="SLR6042 PROTEIN"/>
    <property type="match status" value="1"/>
</dbReference>
<gene>
    <name evidence="5" type="ORF">ACFQBM_20730</name>
</gene>
<protein>
    <submittedName>
        <fullName evidence="5">Efflux RND transporter periplasmic adaptor subunit</fullName>
    </submittedName>
</protein>
<dbReference type="InterPro" id="IPR051909">
    <property type="entry name" value="MFP_Cation_Efflux"/>
</dbReference>
<reference evidence="6" key="1">
    <citation type="journal article" date="2019" name="Int. J. Syst. Evol. Microbiol.">
        <title>The Global Catalogue of Microorganisms (GCM) 10K type strain sequencing project: providing services to taxonomists for standard genome sequencing and annotation.</title>
        <authorList>
            <consortium name="The Broad Institute Genomics Platform"/>
            <consortium name="The Broad Institute Genome Sequencing Center for Infectious Disease"/>
            <person name="Wu L."/>
            <person name="Ma J."/>
        </authorList>
    </citation>
    <scope>NUCLEOTIDE SEQUENCE [LARGE SCALE GENOMIC DNA]</scope>
    <source>
        <strain evidence="6">CGMCC 1.13718</strain>
    </source>
</reference>
<feature type="signal peptide" evidence="2">
    <location>
        <begin position="1"/>
        <end position="21"/>
    </location>
</feature>
<evidence type="ECO:0000313" key="5">
    <source>
        <dbReference type="EMBL" id="MFC6635702.1"/>
    </source>
</evidence>
<dbReference type="RefSeq" id="WP_226864981.1">
    <property type="nucleotide sequence ID" value="NZ_JACZFR010000029.1"/>
</dbReference>
<sequence>MQKVIAALPFLALLLCAGAYGSGDHGSGAHESDEGRVQINPETAARVGIETAVAGPGEIFRSVTLYGKTALAHGSLSHVRARYPGAIKTVDVEVGDRVRKGQTLAQVESNESLQVYSVESPIDGLVIDKQASRGEYSGERELFTIANYDRLWVELRVFPAQRAQIKRGQKVLFSADGQEVETEIANLVPGAGQPFLLARAPLDNRELNWPPDLMLEGRVLVERVRVPLLVEKRALQPLGDDLVVFVVVGDSYEARPLRLGASDGRVIEVLGGLKPGERYVTANSYLIKADIEKSGAGHHH</sequence>
<evidence type="ECO:0000259" key="3">
    <source>
        <dbReference type="Pfam" id="PF25973"/>
    </source>
</evidence>
<organism evidence="5 6">
    <name type="scientific">Microbulbifer taiwanensis</name>
    <dbReference type="NCBI Taxonomy" id="986746"/>
    <lineage>
        <taxon>Bacteria</taxon>
        <taxon>Pseudomonadati</taxon>
        <taxon>Pseudomonadota</taxon>
        <taxon>Gammaproteobacteria</taxon>
        <taxon>Cellvibrionales</taxon>
        <taxon>Microbulbiferaceae</taxon>
        <taxon>Microbulbifer</taxon>
    </lineage>
</organism>
<dbReference type="PANTHER" id="PTHR30097">
    <property type="entry name" value="CATION EFFLUX SYSTEM PROTEIN CUSB"/>
    <property type="match status" value="1"/>
</dbReference>
<comment type="caution">
    <text evidence="5">The sequence shown here is derived from an EMBL/GenBank/DDBJ whole genome shotgun (WGS) entry which is preliminary data.</text>
</comment>
<keyword evidence="1" id="KW-0813">Transport</keyword>
<dbReference type="InterPro" id="IPR058647">
    <property type="entry name" value="BSH_CzcB-like"/>
</dbReference>
<dbReference type="Gene3D" id="2.40.420.20">
    <property type="match status" value="1"/>
</dbReference>
<dbReference type="EMBL" id="JBHSVR010000001">
    <property type="protein sequence ID" value="MFC6635702.1"/>
    <property type="molecule type" value="Genomic_DNA"/>
</dbReference>
<feature type="domain" description="CzcB-like C-terminal circularly permuted SH3-like" evidence="4">
    <location>
        <begin position="229"/>
        <end position="288"/>
    </location>
</feature>
<dbReference type="InterPro" id="IPR058649">
    <property type="entry name" value="CzcB_C"/>
</dbReference>
<accession>A0ABW1YUE0</accession>
<evidence type="ECO:0000313" key="6">
    <source>
        <dbReference type="Proteomes" id="UP001596425"/>
    </source>
</evidence>
<keyword evidence="6" id="KW-1185">Reference proteome</keyword>
<dbReference type="SUPFAM" id="SSF51230">
    <property type="entry name" value="Single hybrid motif"/>
    <property type="match status" value="1"/>
</dbReference>
<evidence type="ECO:0000259" key="4">
    <source>
        <dbReference type="Pfam" id="PF25975"/>
    </source>
</evidence>
<evidence type="ECO:0000256" key="1">
    <source>
        <dbReference type="ARBA" id="ARBA00022448"/>
    </source>
</evidence>
<dbReference type="Gene3D" id="2.40.50.100">
    <property type="match status" value="1"/>
</dbReference>
<feature type="domain" description="CzcB-like barrel-sandwich hybrid" evidence="3">
    <location>
        <begin position="77"/>
        <end position="147"/>
    </location>
</feature>
<name>A0ABW1YUE0_9GAMM</name>